<reference evidence="3 4" key="1">
    <citation type="submission" date="2020-08" db="EMBL/GenBank/DDBJ databases">
        <title>Functional genomics of gut bacteria from endangered species of beetles.</title>
        <authorList>
            <person name="Carlos-Shanley C."/>
        </authorList>
    </citation>
    <scope>NUCLEOTIDE SEQUENCE [LARGE SCALE GENOMIC DNA]</scope>
    <source>
        <strain evidence="3 4">S00224</strain>
    </source>
</reference>
<dbReference type="InterPro" id="IPR011042">
    <property type="entry name" value="6-blade_b-propeller_TolB-like"/>
</dbReference>
<dbReference type="EC" id="3.1.1.17" evidence="3"/>
<evidence type="ECO:0000259" key="2">
    <source>
        <dbReference type="Pfam" id="PF08450"/>
    </source>
</evidence>
<dbReference type="Pfam" id="PF08450">
    <property type="entry name" value="SGL"/>
    <property type="match status" value="1"/>
</dbReference>
<dbReference type="InterPro" id="IPR051262">
    <property type="entry name" value="SMP-30/CGR1_Lactonase"/>
</dbReference>
<accession>A0A7W7NTB9</accession>
<sequence length="338" mass="35678">MIETTRRSLLAGMAALPFVPGMALGQAVGRITRLDPGLDALIDVNSPIEVISSGFKWTEGPVWVKKGSYLLFSDVPMNIAYRWKAGDGARPFLTPSGLAGPIPAGVREAGSNGMILDARGNLLMADSGTRAIARVDLATKKKTIVTGEYEGKKFNSCNDLVTGRNGIIYFTDPPYGLSEGDESPLKQLAFNGVYRVNADGSDVSLIDKSLKRPNGIGVSPGFDRLYVSQSDPEAAKIYTCELAADGSASSELVPFVDFSAEVARKLPGLPDGMKVAKSGHLFASGPGGIWVIAPDGRKLGVISTGKAAANCCFGEDGKTLFITSSDMVVKVRLKVAGW</sequence>
<dbReference type="Proteomes" id="UP000575241">
    <property type="component" value="Unassembled WGS sequence"/>
</dbReference>
<dbReference type="SUPFAM" id="SSF63829">
    <property type="entry name" value="Calcium-dependent phosphotriesterase"/>
    <property type="match status" value="1"/>
</dbReference>
<dbReference type="RefSeq" id="WP_184170267.1">
    <property type="nucleotide sequence ID" value="NZ_JACHLN010000004.1"/>
</dbReference>
<name>A0A7W7NTB9_9SPHN</name>
<organism evidence="3 4">
    <name type="scientific">Sphingomonas kyeonggiensis</name>
    <dbReference type="NCBI Taxonomy" id="1268553"/>
    <lineage>
        <taxon>Bacteria</taxon>
        <taxon>Pseudomonadati</taxon>
        <taxon>Pseudomonadota</taxon>
        <taxon>Alphaproteobacteria</taxon>
        <taxon>Sphingomonadales</taxon>
        <taxon>Sphingomonadaceae</taxon>
        <taxon>Sphingomonas</taxon>
    </lineage>
</organism>
<dbReference type="EMBL" id="JACHLN010000004">
    <property type="protein sequence ID" value="MBB4841130.1"/>
    <property type="molecule type" value="Genomic_DNA"/>
</dbReference>
<dbReference type="GO" id="GO:0004341">
    <property type="term" value="F:gluconolactonase activity"/>
    <property type="evidence" value="ECO:0007669"/>
    <property type="project" value="UniProtKB-EC"/>
</dbReference>
<comment type="caution">
    <text evidence="3">The sequence shown here is derived from an EMBL/GenBank/DDBJ whole genome shotgun (WGS) entry which is preliminary data.</text>
</comment>
<dbReference type="InterPro" id="IPR013658">
    <property type="entry name" value="SGL"/>
</dbReference>
<evidence type="ECO:0000313" key="4">
    <source>
        <dbReference type="Proteomes" id="UP000575241"/>
    </source>
</evidence>
<dbReference type="AlphaFoldDB" id="A0A7W7NTB9"/>
<dbReference type="PANTHER" id="PTHR47572:SF4">
    <property type="entry name" value="LACTONASE DRP35"/>
    <property type="match status" value="1"/>
</dbReference>
<keyword evidence="4" id="KW-1185">Reference proteome</keyword>
<feature type="domain" description="SMP-30/Gluconolactonase/LRE-like region" evidence="2">
    <location>
        <begin position="57"/>
        <end position="325"/>
    </location>
</feature>
<protein>
    <submittedName>
        <fullName evidence="3">Gluconolactonase</fullName>
        <ecNumber evidence="3">3.1.1.17</ecNumber>
    </submittedName>
</protein>
<dbReference type="Gene3D" id="2.120.10.30">
    <property type="entry name" value="TolB, C-terminal domain"/>
    <property type="match status" value="1"/>
</dbReference>
<evidence type="ECO:0000313" key="3">
    <source>
        <dbReference type="EMBL" id="MBB4841130.1"/>
    </source>
</evidence>
<dbReference type="PANTHER" id="PTHR47572">
    <property type="entry name" value="LIPOPROTEIN-RELATED"/>
    <property type="match status" value="1"/>
</dbReference>
<keyword evidence="1 3" id="KW-0378">Hydrolase</keyword>
<gene>
    <name evidence="3" type="ORF">HNP52_004227</name>
</gene>
<proteinExistence type="predicted"/>
<evidence type="ECO:0000256" key="1">
    <source>
        <dbReference type="ARBA" id="ARBA00022801"/>
    </source>
</evidence>